<dbReference type="InterPro" id="IPR040676">
    <property type="entry name" value="DUF5641"/>
</dbReference>
<gene>
    <name evidence="3" type="primary">AVEN_123814_1</name>
    <name evidence="3" type="ORF">TNCV_2620231</name>
</gene>
<feature type="domain" description="DUF5641" evidence="2">
    <location>
        <begin position="429"/>
        <end position="473"/>
    </location>
</feature>
<name>A0A8X6WD40_TRICX</name>
<evidence type="ECO:0000313" key="4">
    <source>
        <dbReference type="Proteomes" id="UP000887159"/>
    </source>
</evidence>
<protein>
    <submittedName>
        <fullName evidence="3">Integrase catalytic domain-containing protein</fullName>
    </submittedName>
</protein>
<dbReference type="InterPro" id="IPR041588">
    <property type="entry name" value="Integrase_H2C2"/>
</dbReference>
<dbReference type="Gene3D" id="3.30.420.10">
    <property type="entry name" value="Ribonuclease H-like superfamily/Ribonuclease H"/>
    <property type="match status" value="1"/>
</dbReference>
<dbReference type="EMBL" id="BMAU01021401">
    <property type="protein sequence ID" value="GFY31886.1"/>
    <property type="molecule type" value="Genomic_DNA"/>
</dbReference>
<dbReference type="PANTHER" id="PTHR47331">
    <property type="entry name" value="PHD-TYPE DOMAIN-CONTAINING PROTEIN"/>
    <property type="match status" value="1"/>
</dbReference>
<comment type="caution">
    <text evidence="3">The sequence shown here is derived from an EMBL/GenBank/DDBJ whole genome shotgun (WGS) entry which is preliminary data.</text>
</comment>
<feature type="domain" description="Integrase zinc-binding" evidence="1">
    <location>
        <begin position="233"/>
        <end position="283"/>
    </location>
</feature>
<dbReference type="Proteomes" id="UP000887159">
    <property type="component" value="Unassembled WGS sequence"/>
</dbReference>
<accession>A0A8X6WD40</accession>
<sequence>MTKDGLLCLGGRLQKSNFNFYEKHPLILPSKSRFSELLIVREHQRLHHAGVCETLTQIRETYWILCGRQTVKSCLKKCLICRSDPIDTDLDSIKEEKRKVAVSLLTNIEPLQSLLNLHSYTNLNKVIRKTSYVLRFINSCKHNTEKITGNLKVDELFNADKYWVRCVQLTDFKIEYEEVKQHKSVSLHSKLFCLNPVMTKDGLLCLGGRLQKSNFNFYEKHPLILPSKSRFSELLIVREHQRLHHAGVCETLTQIRETYWILCGRQTVKSCLKKCLICRRFKVRPGNQITAPLPENRIQAEFPFETVGIDFAGPIYTKNDEKAYISLFTCAVTRAIHLEVVSSLSTEHFLLAFRRFIARRGICHTVNSDNARTFKSADIELKRLDMNICEPEEPNEPFPLTPSNFLTGRRVTALPNWSGKRNIELFKGEEKVPRQLWRPGKIIEIHKGRDCKVRSATIKTSTGIMKRPVQLLYNLEIVNNE</sequence>
<dbReference type="Pfam" id="PF17921">
    <property type="entry name" value="Integrase_H2C2"/>
    <property type="match status" value="2"/>
</dbReference>
<evidence type="ECO:0000313" key="3">
    <source>
        <dbReference type="EMBL" id="GFY31886.1"/>
    </source>
</evidence>
<feature type="domain" description="Integrase zinc-binding" evidence="1">
    <location>
        <begin position="36"/>
        <end position="82"/>
    </location>
</feature>
<organism evidence="3 4">
    <name type="scientific">Trichonephila clavipes</name>
    <name type="common">Golden silk orbweaver</name>
    <name type="synonym">Nephila clavipes</name>
    <dbReference type="NCBI Taxonomy" id="2585209"/>
    <lineage>
        <taxon>Eukaryota</taxon>
        <taxon>Metazoa</taxon>
        <taxon>Ecdysozoa</taxon>
        <taxon>Arthropoda</taxon>
        <taxon>Chelicerata</taxon>
        <taxon>Arachnida</taxon>
        <taxon>Araneae</taxon>
        <taxon>Araneomorphae</taxon>
        <taxon>Entelegynae</taxon>
        <taxon>Araneoidea</taxon>
        <taxon>Nephilidae</taxon>
        <taxon>Trichonephila</taxon>
    </lineage>
</organism>
<dbReference type="InterPro" id="IPR036397">
    <property type="entry name" value="RNaseH_sf"/>
</dbReference>
<dbReference type="AlphaFoldDB" id="A0A8X6WD40"/>
<dbReference type="SUPFAM" id="SSF53098">
    <property type="entry name" value="Ribonuclease H-like"/>
    <property type="match status" value="1"/>
</dbReference>
<dbReference type="PANTHER" id="PTHR47331:SF1">
    <property type="entry name" value="GAG-LIKE PROTEIN"/>
    <property type="match status" value="1"/>
</dbReference>
<evidence type="ECO:0000259" key="1">
    <source>
        <dbReference type="Pfam" id="PF17921"/>
    </source>
</evidence>
<dbReference type="Pfam" id="PF18701">
    <property type="entry name" value="DUF5641"/>
    <property type="match status" value="1"/>
</dbReference>
<reference evidence="3" key="1">
    <citation type="submission" date="2020-08" db="EMBL/GenBank/DDBJ databases">
        <title>Multicomponent nature underlies the extraordinary mechanical properties of spider dragline silk.</title>
        <authorList>
            <person name="Kono N."/>
            <person name="Nakamura H."/>
            <person name="Mori M."/>
            <person name="Yoshida Y."/>
            <person name="Ohtoshi R."/>
            <person name="Malay A.D."/>
            <person name="Moran D.A.P."/>
            <person name="Tomita M."/>
            <person name="Numata K."/>
            <person name="Arakawa K."/>
        </authorList>
    </citation>
    <scope>NUCLEOTIDE SEQUENCE</scope>
</reference>
<dbReference type="InterPro" id="IPR012337">
    <property type="entry name" value="RNaseH-like_sf"/>
</dbReference>
<evidence type="ECO:0000259" key="2">
    <source>
        <dbReference type="Pfam" id="PF18701"/>
    </source>
</evidence>
<keyword evidence="4" id="KW-1185">Reference proteome</keyword>
<dbReference type="GO" id="GO:0003676">
    <property type="term" value="F:nucleic acid binding"/>
    <property type="evidence" value="ECO:0007669"/>
    <property type="project" value="InterPro"/>
</dbReference>
<proteinExistence type="predicted"/>